<evidence type="ECO:0000256" key="1">
    <source>
        <dbReference type="SAM" id="Coils"/>
    </source>
</evidence>
<evidence type="ECO:0000256" key="2">
    <source>
        <dbReference type="SAM" id="Phobius"/>
    </source>
</evidence>
<dbReference type="Pfam" id="PF00990">
    <property type="entry name" value="GGDEF"/>
    <property type="match status" value="1"/>
</dbReference>
<dbReference type="STRING" id="546271.Selsp_0085"/>
<dbReference type="RefSeq" id="WP_006192715.1">
    <property type="nucleotide sequence ID" value="NC_015437.1"/>
</dbReference>
<dbReference type="Gene3D" id="3.40.190.10">
    <property type="entry name" value="Periplasmic binding protein-like II"/>
    <property type="match status" value="4"/>
</dbReference>
<dbReference type="Proteomes" id="UP000011124">
    <property type="component" value="Chromosome"/>
</dbReference>
<dbReference type="PANTHER" id="PTHR45138:SF9">
    <property type="entry name" value="DIGUANYLATE CYCLASE DGCM-RELATED"/>
    <property type="match status" value="1"/>
</dbReference>
<dbReference type="FunFam" id="3.30.70.270:FF:000001">
    <property type="entry name" value="Diguanylate cyclase domain protein"/>
    <property type="match status" value="1"/>
</dbReference>
<dbReference type="CDD" id="cd01949">
    <property type="entry name" value="GGDEF"/>
    <property type="match status" value="1"/>
</dbReference>
<evidence type="ECO:0000259" key="3">
    <source>
        <dbReference type="PROSITE" id="PS50887"/>
    </source>
</evidence>
<dbReference type="PANTHER" id="PTHR45138">
    <property type="entry name" value="REGULATORY COMPONENTS OF SENSORY TRANSDUCTION SYSTEM"/>
    <property type="match status" value="1"/>
</dbReference>
<dbReference type="EMBL" id="ACKP02000024">
    <property type="protein sequence ID" value="EEX77246.1"/>
    <property type="molecule type" value="Genomic_DNA"/>
</dbReference>
<sequence length="737" mass="83044">MNPVMRCGIIFFFVLLMLLAPQRLLHAMDSAPVLRVGCLDVSSFPDGSPERLLFNYAKRYLNEVARSTGWQYEYVEMDEWTAREMLREGRIDMYFPAREMPGDEGAFSFSVDSAAYSILSLYVREDSSLETNNPAVLANMRIGVLQDGLYSYALMPLVREQGVRVDVVEHQTAEALHGALARGEVDAILDSASRRKDGEKLLLRVALMPAKFIAAKKREGLLKNLSDTILYTERVNPSFETYLGKAFLDRAQNQLVRFNASENTYLASAPDLRVVYVGGHEPFFGDRLEKGVPEGIYPSLLQALGETLGLRFRFVRAEDNEHALKMLREGEADIFFCVYNNLPSMRDLFFTATFATEDFSYVVRRGAGDVPTGTARVALPRWFHGMRTYLNMQHPNWQIVPVDEPVDCLRMIEEDGCDFALLPSLFLQQSSLLSMHPSLVVLASHSAEIPVSIAISGEQPRVLQSVMTKGILKMDPRRVQEIVNEHMTGRLTLTAIVARYPMQTVALAVVFLLSVFIAVFLIERSRVQRRQSEVLLAKNEELEKAVEEQKKLMRARDIYKQEAEIDPLTGLLNKKAIQSACEEMLGGTLKEGAVHAFFVMDLDHFKEMNDTYGHQAGDDVLRRFAQEVRSIFRQSDHIGRFGGDEFTVLMPNVTTLVAVEHHARRLMTAAQELEVRDDRSLLSVSIGIALAPLHGTNYDDLFMAADAALYDVKRAGRNGWKIYDVKEDGGTLCPKEK</sequence>
<dbReference type="eggNOG" id="COG2199">
    <property type="taxonomic scope" value="Bacteria"/>
</dbReference>
<proteinExistence type="predicted"/>
<dbReference type="EMBL" id="CP002637">
    <property type="protein sequence ID" value="AEB99064.1"/>
    <property type="molecule type" value="Genomic_DNA"/>
</dbReference>
<reference evidence="4 7" key="2">
    <citation type="submission" date="2011-04" db="EMBL/GenBank/DDBJ databases">
        <title>The complete genome of Selenomonas sputigena DSM 20758.</title>
        <authorList>
            <consortium name="US DOE Joint Genome Institute (JGI-PGF)"/>
            <person name="Lucas S."/>
            <person name="Copeland A."/>
            <person name="Lapidus A."/>
            <person name="Bruce D."/>
            <person name="Goodwin L."/>
            <person name="Pitluck S."/>
            <person name="Peters L."/>
            <person name="Kyrpides N."/>
            <person name="Mavromatis K."/>
            <person name="Ivanova N."/>
            <person name="Ovchinnikova G."/>
            <person name="Teshima H."/>
            <person name="Detter J.C."/>
            <person name="Tapia R."/>
            <person name="Han C."/>
            <person name="Land M."/>
            <person name="Hauser L."/>
            <person name="Markowitz V."/>
            <person name="Cheng J.-F."/>
            <person name="Hugenholtz P."/>
            <person name="Woyke T."/>
            <person name="Wu D."/>
            <person name="Gronow S."/>
            <person name="Wellnitz S."/>
            <person name="Schneider S."/>
            <person name="Klenk H.-P."/>
            <person name="Eisen J.A."/>
        </authorList>
    </citation>
    <scope>NUCLEOTIDE SEQUENCE [LARGE SCALE GENOMIC DNA]</scope>
    <source>
        <strain evidence="4">ATCC 35185</strain>
        <strain evidence="7">ATCC 35185 / DSM 20758 / VPI D19B-28</strain>
    </source>
</reference>
<dbReference type="SUPFAM" id="SSF55073">
    <property type="entry name" value="Nucleotide cyclase"/>
    <property type="match status" value="1"/>
</dbReference>
<dbReference type="NCBIfam" id="TIGR00254">
    <property type="entry name" value="GGDEF"/>
    <property type="match status" value="1"/>
</dbReference>
<reference evidence="5 6" key="1">
    <citation type="submission" date="2009-09" db="EMBL/GenBank/DDBJ databases">
        <authorList>
            <person name="Weinstock G."/>
            <person name="Sodergren E."/>
            <person name="Clifton S."/>
            <person name="Fulton L."/>
            <person name="Fulton B."/>
            <person name="Courtney L."/>
            <person name="Fronick C."/>
            <person name="Harrison M."/>
            <person name="Strong C."/>
            <person name="Farmer C."/>
            <person name="Delahaunty K."/>
            <person name="Markovic C."/>
            <person name="Hall O."/>
            <person name="Minx P."/>
            <person name="Tomlinson C."/>
            <person name="Mitreva M."/>
            <person name="Nelson J."/>
            <person name="Hou S."/>
            <person name="Wollam A."/>
            <person name="Pepin K.H."/>
            <person name="Johnson M."/>
            <person name="Bhonagiri V."/>
            <person name="Nash W.E."/>
            <person name="Warren W."/>
            <person name="Chinwalla A."/>
            <person name="Mardis E.R."/>
            <person name="Wilson R.K."/>
        </authorList>
    </citation>
    <scope>NUCLEOTIDE SEQUENCE [LARGE SCALE GENOMIC DNA]</scope>
    <source>
        <strain evidence="5">ATCC 35185</strain>
        <strain evidence="6">ATCC 35185 / DSM 20758 / VPI D19B-28</strain>
    </source>
</reference>
<keyword evidence="2" id="KW-1133">Transmembrane helix</keyword>
<feature type="transmembrane region" description="Helical" evidence="2">
    <location>
        <begin position="500"/>
        <end position="522"/>
    </location>
</feature>
<dbReference type="OrthoDB" id="9810305at2"/>
<feature type="domain" description="GGDEF" evidence="3">
    <location>
        <begin position="593"/>
        <end position="725"/>
    </location>
</feature>
<name>C9LVC4_SELS3</name>
<dbReference type="InterPro" id="IPR050469">
    <property type="entry name" value="Diguanylate_Cyclase"/>
</dbReference>
<dbReference type="HOGENOM" id="CLU_376380_0_0_9"/>
<dbReference type="AlphaFoldDB" id="C9LVC4"/>
<dbReference type="InterPro" id="IPR029787">
    <property type="entry name" value="Nucleotide_cyclase"/>
</dbReference>
<dbReference type="SUPFAM" id="SSF53850">
    <property type="entry name" value="Periplasmic binding protein-like II"/>
    <property type="match status" value="2"/>
</dbReference>
<evidence type="ECO:0000313" key="4">
    <source>
        <dbReference type="EMBL" id="AEB99064.1"/>
    </source>
</evidence>
<accession>C9LVC4</accession>
<dbReference type="PROSITE" id="PS50887">
    <property type="entry name" value="GGDEF"/>
    <property type="match status" value="1"/>
</dbReference>
<dbReference type="KEGG" id="ssg:Selsp_0085"/>
<organism evidence="5 6">
    <name type="scientific">Selenomonas sputigena (strain ATCC 35185 / DSM 20758 / CCUG 44933 / VPI D19B-28)</name>
    <dbReference type="NCBI Taxonomy" id="546271"/>
    <lineage>
        <taxon>Bacteria</taxon>
        <taxon>Bacillati</taxon>
        <taxon>Bacillota</taxon>
        <taxon>Negativicutes</taxon>
        <taxon>Selenomonadales</taxon>
        <taxon>Selenomonadaceae</taxon>
        <taxon>Selenomonas</taxon>
    </lineage>
</organism>
<keyword evidence="7" id="KW-1185">Reference proteome</keyword>
<dbReference type="GO" id="GO:0052621">
    <property type="term" value="F:diguanylate cyclase activity"/>
    <property type="evidence" value="ECO:0007669"/>
    <property type="project" value="TreeGrafter"/>
</dbReference>
<evidence type="ECO:0000313" key="5">
    <source>
        <dbReference type="EMBL" id="EEX77246.1"/>
    </source>
</evidence>
<keyword evidence="2" id="KW-0472">Membrane</keyword>
<dbReference type="Gene3D" id="3.30.70.270">
    <property type="match status" value="1"/>
</dbReference>
<evidence type="ECO:0000313" key="6">
    <source>
        <dbReference type="Proteomes" id="UP000003505"/>
    </source>
</evidence>
<gene>
    <name evidence="4" type="ordered locus">Selsp_0085</name>
    <name evidence="5" type="ORF">SELSPUOL_01417</name>
</gene>
<dbReference type="SMART" id="SM00267">
    <property type="entry name" value="GGDEF"/>
    <property type="match status" value="1"/>
</dbReference>
<evidence type="ECO:0000313" key="7">
    <source>
        <dbReference type="Proteomes" id="UP000011124"/>
    </source>
</evidence>
<feature type="coiled-coil region" evidence="1">
    <location>
        <begin position="532"/>
        <end position="562"/>
    </location>
</feature>
<keyword evidence="1" id="KW-0175">Coiled coil</keyword>
<keyword evidence="2" id="KW-0812">Transmembrane</keyword>
<dbReference type="Proteomes" id="UP000003505">
    <property type="component" value="Unassembled WGS sequence"/>
</dbReference>
<dbReference type="InterPro" id="IPR000160">
    <property type="entry name" value="GGDEF_dom"/>
</dbReference>
<protein>
    <submittedName>
        <fullName evidence="5">Diguanylate cyclase (GGDEF) domain protein</fullName>
    </submittedName>
    <submittedName>
        <fullName evidence="4">Diguanylate cyclase with extracellular sensor</fullName>
    </submittedName>
</protein>
<dbReference type="InterPro" id="IPR043128">
    <property type="entry name" value="Rev_trsase/Diguanyl_cyclase"/>
</dbReference>